<evidence type="ECO:0000313" key="1">
    <source>
        <dbReference type="EMBL" id="GAG71094.1"/>
    </source>
</evidence>
<reference evidence="1" key="1">
    <citation type="journal article" date="2014" name="Front. Microbiol.">
        <title>High frequency of phylogenetically diverse reductive dehalogenase-homologous genes in deep subseafloor sedimentary metagenomes.</title>
        <authorList>
            <person name="Kawai M."/>
            <person name="Futagami T."/>
            <person name="Toyoda A."/>
            <person name="Takaki Y."/>
            <person name="Nishi S."/>
            <person name="Hori S."/>
            <person name="Arai W."/>
            <person name="Tsubouchi T."/>
            <person name="Morono Y."/>
            <person name="Uchiyama I."/>
            <person name="Ito T."/>
            <person name="Fujiyama A."/>
            <person name="Inagaki F."/>
            <person name="Takami H."/>
        </authorList>
    </citation>
    <scope>NUCLEOTIDE SEQUENCE</scope>
    <source>
        <strain evidence="1">Expedition CK06-06</strain>
    </source>
</reference>
<comment type="caution">
    <text evidence="1">The sequence shown here is derived from an EMBL/GenBank/DDBJ whole genome shotgun (WGS) entry which is preliminary data.</text>
</comment>
<feature type="non-terminal residue" evidence="1">
    <location>
        <position position="1"/>
    </location>
</feature>
<name>X0ZNW2_9ZZZZ</name>
<sequence length="146" mass="16862">IITGRSFAYITKNNDVNLALMSVNKTLKSEGILIFDNFDAKEVFLNFKQELIQTSTYNNRKYKRVSNNSMNLETGWTWNWDATYYIEESGKETQIVHDKSVLRAFTKDELSLFLKLNNFDILKVIDEGLSLTVVAQKVMKSSKNFA</sequence>
<dbReference type="Gene3D" id="3.40.50.150">
    <property type="entry name" value="Vaccinia Virus protein VP39"/>
    <property type="match status" value="1"/>
</dbReference>
<accession>X0ZNW2</accession>
<organism evidence="1">
    <name type="scientific">marine sediment metagenome</name>
    <dbReference type="NCBI Taxonomy" id="412755"/>
    <lineage>
        <taxon>unclassified sequences</taxon>
        <taxon>metagenomes</taxon>
        <taxon>ecological metagenomes</taxon>
    </lineage>
</organism>
<proteinExistence type="predicted"/>
<dbReference type="AlphaFoldDB" id="X0ZNW2"/>
<protein>
    <recommendedName>
        <fullName evidence="2">Methyltransferase type 11 domain-containing protein</fullName>
    </recommendedName>
</protein>
<dbReference type="Gene3D" id="2.20.130.10">
    <property type="entry name" value="CAC2371-like domains"/>
    <property type="match status" value="1"/>
</dbReference>
<dbReference type="InterPro" id="IPR029063">
    <property type="entry name" value="SAM-dependent_MTases_sf"/>
</dbReference>
<evidence type="ECO:0008006" key="2">
    <source>
        <dbReference type="Google" id="ProtNLM"/>
    </source>
</evidence>
<gene>
    <name evidence="1" type="ORF">S01H4_08651</name>
</gene>
<dbReference type="EMBL" id="BART01003001">
    <property type="protein sequence ID" value="GAG71094.1"/>
    <property type="molecule type" value="Genomic_DNA"/>
</dbReference>